<proteinExistence type="predicted"/>
<evidence type="ECO:0000313" key="3">
    <source>
        <dbReference type="Proteomes" id="UP000606172"/>
    </source>
</evidence>
<evidence type="ECO:0000313" key="2">
    <source>
        <dbReference type="EMBL" id="GII92146.1"/>
    </source>
</evidence>
<dbReference type="InterPro" id="IPR000073">
    <property type="entry name" value="AB_hydrolase_1"/>
</dbReference>
<comment type="caution">
    <text evidence="2">The sequence shown here is derived from an EMBL/GenBank/DDBJ whole genome shotgun (WGS) entry which is preliminary data.</text>
</comment>
<dbReference type="Pfam" id="PF00561">
    <property type="entry name" value="Abhydrolase_1"/>
    <property type="match status" value="1"/>
</dbReference>
<dbReference type="GO" id="GO:0003824">
    <property type="term" value="F:catalytic activity"/>
    <property type="evidence" value="ECO:0007669"/>
    <property type="project" value="UniProtKB-ARBA"/>
</dbReference>
<dbReference type="InterPro" id="IPR029058">
    <property type="entry name" value="AB_hydrolase_fold"/>
</dbReference>
<gene>
    <name evidence="2" type="ORF">Ssi02_23770</name>
</gene>
<evidence type="ECO:0000259" key="1">
    <source>
        <dbReference type="Pfam" id="PF00561"/>
    </source>
</evidence>
<dbReference type="RefSeq" id="WP_204024723.1">
    <property type="nucleotide sequence ID" value="NZ_BOOW01000014.1"/>
</dbReference>
<accession>A0A919V6M2</accession>
<dbReference type="EMBL" id="BOOW01000014">
    <property type="protein sequence ID" value="GII92146.1"/>
    <property type="molecule type" value="Genomic_DNA"/>
</dbReference>
<organism evidence="2 3">
    <name type="scientific">Sinosporangium siamense</name>
    <dbReference type="NCBI Taxonomy" id="1367973"/>
    <lineage>
        <taxon>Bacteria</taxon>
        <taxon>Bacillati</taxon>
        <taxon>Actinomycetota</taxon>
        <taxon>Actinomycetes</taxon>
        <taxon>Streptosporangiales</taxon>
        <taxon>Streptosporangiaceae</taxon>
        <taxon>Sinosporangium</taxon>
    </lineage>
</organism>
<dbReference type="PANTHER" id="PTHR43433:SF5">
    <property type="entry name" value="AB HYDROLASE-1 DOMAIN-CONTAINING PROTEIN"/>
    <property type="match status" value="1"/>
</dbReference>
<reference evidence="2" key="1">
    <citation type="submission" date="2021-01" db="EMBL/GenBank/DDBJ databases">
        <title>Whole genome shotgun sequence of Sinosporangium siamense NBRC 109515.</title>
        <authorList>
            <person name="Komaki H."/>
            <person name="Tamura T."/>
        </authorList>
    </citation>
    <scope>NUCLEOTIDE SEQUENCE</scope>
    <source>
        <strain evidence="2">NBRC 109515</strain>
    </source>
</reference>
<dbReference type="Proteomes" id="UP000606172">
    <property type="component" value="Unassembled WGS sequence"/>
</dbReference>
<dbReference type="AlphaFoldDB" id="A0A919V6M2"/>
<dbReference type="SUPFAM" id="SSF53474">
    <property type="entry name" value="alpha/beta-Hydrolases"/>
    <property type="match status" value="1"/>
</dbReference>
<dbReference type="Gene3D" id="3.40.50.1820">
    <property type="entry name" value="alpha/beta hydrolase"/>
    <property type="match status" value="1"/>
</dbReference>
<sequence>MEHLVESNGVQLWCETFGDPKDPAVLLIMGLGATGTAWPDALCTALSDGGRYVIRYDNRDTGLSGKVDFAAQPYTSLDLAADAVGLLDGLGVSTAHVVGASMGGMIAQEIALEHPGRLQTLTVIMSSANPLDPTTGTFRGATVDPRVAAWMQRGQTDPPLTEEARIAHQLELARILTGSATEFDEAATRQIIARDAARAGASAAHAMQNHTAAAFASRDRSGLIASITTPTLVIHGTEDPMAPFEHGKEIADKIPGAVFLPLEGMGHVMPSAFIPTISEAILKHTN</sequence>
<dbReference type="PANTHER" id="PTHR43433">
    <property type="entry name" value="HYDROLASE, ALPHA/BETA FOLD FAMILY PROTEIN"/>
    <property type="match status" value="1"/>
</dbReference>
<feature type="domain" description="AB hydrolase-1" evidence="1">
    <location>
        <begin position="23"/>
        <end position="263"/>
    </location>
</feature>
<dbReference type="InterPro" id="IPR050471">
    <property type="entry name" value="AB_hydrolase"/>
</dbReference>
<keyword evidence="3" id="KW-1185">Reference proteome</keyword>
<protein>
    <recommendedName>
        <fullName evidence="1">AB hydrolase-1 domain-containing protein</fullName>
    </recommendedName>
</protein>
<name>A0A919V6M2_9ACTN</name>